<proteinExistence type="predicted"/>
<organism evidence="2 3">
    <name type="scientific">Nephila pilipes</name>
    <name type="common">Giant wood spider</name>
    <name type="synonym">Nephila maculata</name>
    <dbReference type="NCBI Taxonomy" id="299642"/>
    <lineage>
        <taxon>Eukaryota</taxon>
        <taxon>Metazoa</taxon>
        <taxon>Ecdysozoa</taxon>
        <taxon>Arthropoda</taxon>
        <taxon>Chelicerata</taxon>
        <taxon>Arachnida</taxon>
        <taxon>Araneae</taxon>
        <taxon>Araneomorphae</taxon>
        <taxon>Entelegynae</taxon>
        <taxon>Araneoidea</taxon>
        <taxon>Nephilidae</taxon>
        <taxon>Nephila</taxon>
    </lineage>
</organism>
<accession>A0A8X6R3V7</accession>
<dbReference type="AlphaFoldDB" id="A0A8X6R3V7"/>
<sequence>MTSFELLHLLDHNHGGLREQIVRRNSSPRNRRSSMPDRRIQEESVRRTGAIRELTTQSIVCLSGQLQREICLAALVKVGFECPGKVSEKERLIA</sequence>
<protein>
    <submittedName>
        <fullName evidence="2">Uncharacterized protein</fullName>
    </submittedName>
</protein>
<comment type="caution">
    <text evidence="2">The sequence shown here is derived from an EMBL/GenBank/DDBJ whole genome shotgun (WGS) entry which is preliminary data.</text>
</comment>
<evidence type="ECO:0000313" key="3">
    <source>
        <dbReference type="Proteomes" id="UP000887013"/>
    </source>
</evidence>
<evidence type="ECO:0000256" key="1">
    <source>
        <dbReference type="SAM" id="MobiDB-lite"/>
    </source>
</evidence>
<feature type="compositionally biased region" description="Basic and acidic residues" evidence="1">
    <location>
        <begin position="34"/>
        <end position="44"/>
    </location>
</feature>
<name>A0A8X6R3V7_NEPPI</name>
<reference evidence="2" key="1">
    <citation type="submission" date="2020-08" db="EMBL/GenBank/DDBJ databases">
        <title>Multicomponent nature underlies the extraordinary mechanical properties of spider dragline silk.</title>
        <authorList>
            <person name="Kono N."/>
            <person name="Nakamura H."/>
            <person name="Mori M."/>
            <person name="Yoshida Y."/>
            <person name="Ohtoshi R."/>
            <person name="Malay A.D."/>
            <person name="Moran D.A.P."/>
            <person name="Tomita M."/>
            <person name="Numata K."/>
            <person name="Arakawa K."/>
        </authorList>
    </citation>
    <scope>NUCLEOTIDE SEQUENCE</scope>
</reference>
<dbReference type="Proteomes" id="UP000887013">
    <property type="component" value="Unassembled WGS sequence"/>
</dbReference>
<evidence type="ECO:0000313" key="2">
    <source>
        <dbReference type="EMBL" id="GFU45580.1"/>
    </source>
</evidence>
<feature type="region of interest" description="Disordered" evidence="1">
    <location>
        <begin position="18"/>
        <end position="44"/>
    </location>
</feature>
<gene>
    <name evidence="2" type="ORF">NPIL_627861</name>
</gene>
<keyword evidence="3" id="KW-1185">Reference proteome</keyword>
<dbReference type="EMBL" id="BMAW01086011">
    <property type="protein sequence ID" value="GFU45580.1"/>
    <property type="molecule type" value="Genomic_DNA"/>
</dbReference>